<sequence>MRILVTGGAGFIGTNLCLAARKKGIKVLGIDNLSKRSSTKNLPLLTKAGVRFIRADLRKPLQSLGNVDTIIHLAAHCSTPRSFRKPVSDFLDNALGTLNVLEYARKRGKIPVIYASTIKVYSDTVNRLPIKATRTRYTLLKEKTIDERFPIEPGSHSPYGCSKYAGDLYCQEYWQSFGVPTVVNRLSTVFGPHQHGSEEAGWIFHFVNSKKQSQPVTVFGTGKQVRDALWVDDLTGLLLKQIDKIEKVKGNVYNVGGGNKNSLSLLELIDRLNRKGGKPLAVKFDKTRRSDLKVFICNLSKIKRDLRWQPTTDVWTGIDTLYQELP</sequence>
<evidence type="ECO:0000256" key="1">
    <source>
        <dbReference type="ARBA" id="ARBA00007637"/>
    </source>
</evidence>
<dbReference type="AlphaFoldDB" id="A0A1G1VUK2"/>
<reference evidence="3 4" key="1">
    <citation type="journal article" date="2016" name="Nat. Commun.">
        <title>Thousands of microbial genomes shed light on interconnected biogeochemical processes in an aquifer system.</title>
        <authorList>
            <person name="Anantharaman K."/>
            <person name="Brown C.T."/>
            <person name="Hug L.A."/>
            <person name="Sharon I."/>
            <person name="Castelle C.J."/>
            <person name="Probst A.J."/>
            <person name="Thomas B.C."/>
            <person name="Singh A."/>
            <person name="Wilkins M.J."/>
            <person name="Karaoz U."/>
            <person name="Brodie E.L."/>
            <person name="Williams K.H."/>
            <person name="Hubbard S.S."/>
            <person name="Banfield J.F."/>
        </authorList>
    </citation>
    <scope>NUCLEOTIDE SEQUENCE [LARGE SCALE GENOMIC DNA]</scope>
</reference>
<dbReference type="SUPFAM" id="SSF51735">
    <property type="entry name" value="NAD(P)-binding Rossmann-fold domains"/>
    <property type="match status" value="1"/>
</dbReference>
<name>A0A1G1VUK2_9BACT</name>
<gene>
    <name evidence="3" type="ORF">A2786_00970</name>
</gene>
<dbReference type="InterPro" id="IPR036291">
    <property type="entry name" value="NAD(P)-bd_dom_sf"/>
</dbReference>
<protein>
    <recommendedName>
        <fullName evidence="2">NAD-dependent epimerase/dehydratase domain-containing protein</fullName>
    </recommendedName>
</protein>
<evidence type="ECO:0000313" key="4">
    <source>
        <dbReference type="Proteomes" id="UP000179233"/>
    </source>
</evidence>
<evidence type="ECO:0000259" key="2">
    <source>
        <dbReference type="Pfam" id="PF01370"/>
    </source>
</evidence>
<comment type="caution">
    <text evidence="3">The sequence shown here is derived from an EMBL/GenBank/DDBJ whole genome shotgun (WGS) entry which is preliminary data.</text>
</comment>
<organism evidence="3 4">
    <name type="scientific">Candidatus Chisholmbacteria bacterium RIFCSPHIGHO2_01_FULL_52_32</name>
    <dbReference type="NCBI Taxonomy" id="1797591"/>
    <lineage>
        <taxon>Bacteria</taxon>
        <taxon>Candidatus Chisholmiibacteriota</taxon>
    </lineage>
</organism>
<feature type="domain" description="NAD-dependent epimerase/dehydratase" evidence="2">
    <location>
        <begin position="3"/>
        <end position="256"/>
    </location>
</feature>
<dbReference type="EMBL" id="MHCJ01000002">
    <property type="protein sequence ID" value="OGY18994.1"/>
    <property type="molecule type" value="Genomic_DNA"/>
</dbReference>
<evidence type="ECO:0000313" key="3">
    <source>
        <dbReference type="EMBL" id="OGY18994.1"/>
    </source>
</evidence>
<dbReference type="PANTHER" id="PTHR43000">
    <property type="entry name" value="DTDP-D-GLUCOSE 4,6-DEHYDRATASE-RELATED"/>
    <property type="match status" value="1"/>
</dbReference>
<dbReference type="InterPro" id="IPR001509">
    <property type="entry name" value="Epimerase_deHydtase"/>
</dbReference>
<dbReference type="Proteomes" id="UP000179233">
    <property type="component" value="Unassembled WGS sequence"/>
</dbReference>
<comment type="similarity">
    <text evidence="1">Belongs to the NAD(P)-dependent epimerase/dehydratase family.</text>
</comment>
<dbReference type="Pfam" id="PF01370">
    <property type="entry name" value="Epimerase"/>
    <property type="match status" value="1"/>
</dbReference>
<proteinExistence type="inferred from homology"/>
<dbReference type="Gene3D" id="3.40.50.720">
    <property type="entry name" value="NAD(P)-binding Rossmann-like Domain"/>
    <property type="match status" value="1"/>
</dbReference>
<accession>A0A1G1VUK2</accession>